<accession>A0A517SBS9</accession>
<dbReference type="KEGG" id="ccos:Pan44_16130"/>
<dbReference type="AlphaFoldDB" id="A0A517SBS9"/>
<protein>
    <submittedName>
        <fullName evidence="2">Uncharacterized protein</fullName>
    </submittedName>
</protein>
<sequence>MAKKSESGNKSQAIRDALAANPGKTPKEITEIVTALGYQVTPAYVSIIKYNQAKASGRQPQKVVRRKLGGATGFVGGTSGMDAMEAAIALVKAAGGLDQAKQTLAMLESIRAVL</sequence>
<evidence type="ECO:0000256" key="1">
    <source>
        <dbReference type="SAM" id="MobiDB-lite"/>
    </source>
</evidence>
<name>A0A517SBS9_9PLAN</name>
<feature type="region of interest" description="Disordered" evidence="1">
    <location>
        <begin position="1"/>
        <end position="22"/>
    </location>
</feature>
<evidence type="ECO:0000313" key="2">
    <source>
        <dbReference type="EMBL" id="QDT53591.1"/>
    </source>
</evidence>
<reference evidence="2 3" key="1">
    <citation type="submission" date="2019-02" db="EMBL/GenBank/DDBJ databases">
        <title>Deep-cultivation of Planctomycetes and their phenomic and genomic characterization uncovers novel biology.</title>
        <authorList>
            <person name="Wiegand S."/>
            <person name="Jogler M."/>
            <person name="Boedeker C."/>
            <person name="Pinto D."/>
            <person name="Vollmers J."/>
            <person name="Rivas-Marin E."/>
            <person name="Kohn T."/>
            <person name="Peeters S.H."/>
            <person name="Heuer A."/>
            <person name="Rast P."/>
            <person name="Oberbeckmann S."/>
            <person name="Bunk B."/>
            <person name="Jeske O."/>
            <person name="Meyerdierks A."/>
            <person name="Storesund J.E."/>
            <person name="Kallscheuer N."/>
            <person name="Luecker S."/>
            <person name="Lage O.M."/>
            <person name="Pohl T."/>
            <person name="Merkel B.J."/>
            <person name="Hornburger P."/>
            <person name="Mueller R.-W."/>
            <person name="Bruemmer F."/>
            <person name="Labrenz M."/>
            <person name="Spormann A.M."/>
            <person name="Op den Camp H."/>
            <person name="Overmann J."/>
            <person name="Amann R."/>
            <person name="Jetten M.S.M."/>
            <person name="Mascher T."/>
            <person name="Medema M.H."/>
            <person name="Devos D.P."/>
            <person name="Kaster A.-K."/>
            <person name="Ovreas L."/>
            <person name="Rohde M."/>
            <person name="Galperin M.Y."/>
            <person name="Jogler C."/>
        </authorList>
    </citation>
    <scope>NUCLEOTIDE SEQUENCE [LARGE SCALE GENOMIC DNA]</scope>
    <source>
        <strain evidence="2 3">Pan44</strain>
    </source>
</reference>
<dbReference type="InParanoid" id="A0A517SBS9"/>
<organism evidence="2 3">
    <name type="scientific">Caulifigura coniformis</name>
    <dbReference type="NCBI Taxonomy" id="2527983"/>
    <lineage>
        <taxon>Bacteria</taxon>
        <taxon>Pseudomonadati</taxon>
        <taxon>Planctomycetota</taxon>
        <taxon>Planctomycetia</taxon>
        <taxon>Planctomycetales</taxon>
        <taxon>Planctomycetaceae</taxon>
        <taxon>Caulifigura</taxon>
    </lineage>
</organism>
<proteinExistence type="predicted"/>
<dbReference type="OrthoDB" id="284479at2"/>
<gene>
    <name evidence="2" type="ORF">Pan44_16130</name>
</gene>
<dbReference type="Proteomes" id="UP000315700">
    <property type="component" value="Chromosome"/>
</dbReference>
<dbReference type="EMBL" id="CP036271">
    <property type="protein sequence ID" value="QDT53591.1"/>
    <property type="molecule type" value="Genomic_DNA"/>
</dbReference>
<keyword evidence="3" id="KW-1185">Reference proteome</keyword>
<dbReference type="RefSeq" id="WP_145028924.1">
    <property type="nucleotide sequence ID" value="NZ_CP036271.1"/>
</dbReference>
<evidence type="ECO:0000313" key="3">
    <source>
        <dbReference type="Proteomes" id="UP000315700"/>
    </source>
</evidence>